<proteinExistence type="inferred from homology"/>
<evidence type="ECO:0000256" key="7">
    <source>
        <dbReference type="RuleBase" id="RU368123"/>
    </source>
</evidence>
<comment type="subunit">
    <text evidence="7">Component of the cytochrome c oxidase (complex IV, CIV), a multisubunit enzyme composed of a catalytic core of 3 subunits and several supernumerary subunits. The complex exists as a monomer or a dimer and forms supercomplexes (SCs) in the inner mitochondrial membrane with ubiquinol-cytochrome c oxidoreductase (cytochrome b-c1 complex, complex III, CIII).</text>
</comment>
<keyword evidence="7" id="KW-1133">Transmembrane helix</keyword>
<reference evidence="8" key="1">
    <citation type="submission" date="2020-11" db="EMBL/GenBank/DDBJ databases">
        <authorList>
            <consortium name="DOE Joint Genome Institute"/>
            <person name="Ahrendt S."/>
            <person name="Riley R."/>
            <person name="Andreopoulos W."/>
            <person name="Labutti K."/>
            <person name="Pangilinan J."/>
            <person name="Ruiz-Duenas F.J."/>
            <person name="Barrasa J.M."/>
            <person name="Sanchez-Garcia M."/>
            <person name="Camarero S."/>
            <person name="Miyauchi S."/>
            <person name="Serrano A."/>
            <person name="Linde D."/>
            <person name="Babiker R."/>
            <person name="Drula E."/>
            <person name="Ayuso-Fernandez I."/>
            <person name="Pacheco R."/>
            <person name="Padilla G."/>
            <person name="Ferreira P."/>
            <person name="Barriuso J."/>
            <person name="Kellner H."/>
            <person name="Castanera R."/>
            <person name="Alfaro M."/>
            <person name="Ramirez L."/>
            <person name="Pisabarro A.G."/>
            <person name="Kuo A."/>
            <person name="Tritt A."/>
            <person name="Lipzen A."/>
            <person name="He G."/>
            <person name="Yan M."/>
            <person name="Ng V."/>
            <person name="Cullen D."/>
            <person name="Martin F."/>
            <person name="Rosso M.-N."/>
            <person name="Henrissat B."/>
            <person name="Hibbett D."/>
            <person name="Martinez A.T."/>
            <person name="Grigoriev I.V."/>
        </authorList>
    </citation>
    <scope>NUCLEOTIDE SEQUENCE</scope>
    <source>
        <strain evidence="8">AH 40177</strain>
    </source>
</reference>
<name>A0A9P5PVT4_9AGAR</name>
<dbReference type="GO" id="GO:0045277">
    <property type="term" value="C:respiratory chain complex IV"/>
    <property type="evidence" value="ECO:0007669"/>
    <property type="project" value="UniProtKB-UniRule"/>
</dbReference>
<comment type="subcellular location">
    <subcellularLocation>
        <location evidence="1 7">Mitochondrion inner membrane</location>
        <topology evidence="1 7">Single-pass membrane protein</topology>
    </subcellularLocation>
</comment>
<dbReference type="Proteomes" id="UP000772434">
    <property type="component" value="Unassembled WGS sequence"/>
</dbReference>
<protein>
    <recommendedName>
        <fullName evidence="7">Cytochrome c oxidase subunit 8, mitochondrial</fullName>
    </recommendedName>
    <alternativeName>
        <fullName evidence="7">Cytochrome c oxidase polypeptide VIII</fullName>
    </alternativeName>
</protein>
<organism evidence="8 9">
    <name type="scientific">Rhodocollybia butyracea</name>
    <dbReference type="NCBI Taxonomy" id="206335"/>
    <lineage>
        <taxon>Eukaryota</taxon>
        <taxon>Fungi</taxon>
        <taxon>Dikarya</taxon>
        <taxon>Basidiomycota</taxon>
        <taxon>Agaricomycotina</taxon>
        <taxon>Agaricomycetes</taxon>
        <taxon>Agaricomycetidae</taxon>
        <taxon>Agaricales</taxon>
        <taxon>Marasmiineae</taxon>
        <taxon>Omphalotaceae</taxon>
        <taxon>Rhodocollybia</taxon>
    </lineage>
</organism>
<keyword evidence="7" id="KW-0812">Transmembrane</keyword>
<evidence type="ECO:0000313" key="9">
    <source>
        <dbReference type="Proteomes" id="UP000772434"/>
    </source>
</evidence>
<comment type="function">
    <text evidence="7">Component of the cytochrome c oxidase, the last enzyme in the mitochondrial electron transport chain which drives oxidative phosphorylation. The respiratory chain contains 3 multisubunit complexes succinate dehydrogenase (complex II, CII), ubiquinol-cytochrome c oxidoreductase (cytochrome b-c1 complex, complex III, CIII) and cytochrome c oxidase (complex IV, CIV), that cooperate to transfer electrons derived from NADH and succinate to molecular oxygen, creating an electrochemical gradient over the inner membrane that drives transmembrane transport and the ATP synthase. Cytochrome c oxidase is the component of the respiratory chain that catalyzes the reduction of oxygen to water. Electrons originating from reduced cytochrome c in the intermembrane space (IMS) are transferred via the dinuclear copper A center (CU(A)) of subunit 2 and heme A of subunit 1 to the active site in subunit 1, a binuclear center (BNC) formed by heme A3 and copper B (CU(B)). The BNC reduces molecular oxygen to 2 water molecules using 4 electrons from cytochrome c in the IMS and 4 protons from the mitochondrial matrix.</text>
</comment>
<keyword evidence="4 7" id="KW-0999">Mitochondrion inner membrane</keyword>
<dbReference type="GO" id="GO:0005743">
    <property type="term" value="C:mitochondrial inner membrane"/>
    <property type="evidence" value="ECO:0007669"/>
    <property type="project" value="UniProtKB-SubCell"/>
</dbReference>
<evidence type="ECO:0000256" key="6">
    <source>
        <dbReference type="ARBA" id="ARBA00023136"/>
    </source>
</evidence>
<evidence type="ECO:0000256" key="5">
    <source>
        <dbReference type="ARBA" id="ARBA00023128"/>
    </source>
</evidence>
<dbReference type="InterPro" id="IPR036636">
    <property type="entry name" value="COX7C/Cox8_sf"/>
</dbReference>
<evidence type="ECO:0000256" key="2">
    <source>
        <dbReference type="ARBA" id="ARBA00004673"/>
    </source>
</evidence>
<evidence type="ECO:0000256" key="1">
    <source>
        <dbReference type="ARBA" id="ARBA00004434"/>
    </source>
</evidence>
<dbReference type="EMBL" id="JADNRY010000041">
    <property type="protein sequence ID" value="KAF9070316.1"/>
    <property type="molecule type" value="Genomic_DNA"/>
</dbReference>
<comment type="similarity">
    <text evidence="3 7">Belongs to the cytochrome c oxidase VIIc family.</text>
</comment>
<dbReference type="Gene3D" id="4.10.49.10">
    <property type="entry name" value="Cytochrome c oxidase subunit VIIc"/>
    <property type="match status" value="1"/>
</dbReference>
<evidence type="ECO:0000256" key="3">
    <source>
        <dbReference type="ARBA" id="ARBA00010514"/>
    </source>
</evidence>
<gene>
    <name evidence="8" type="ORF">BDP27DRAFT_619698</name>
</gene>
<keyword evidence="7" id="KW-0809">Transit peptide</keyword>
<dbReference type="GO" id="GO:0006123">
    <property type="term" value="P:mitochondrial electron transport, cytochrome c to oxygen"/>
    <property type="evidence" value="ECO:0007669"/>
    <property type="project" value="UniProtKB-UniRule"/>
</dbReference>
<dbReference type="AlphaFoldDB" id="A0A9P5PVT4"/>
<dbReference type="OrthoDB" id="3044501at2759"/>
<feature type="transmembrane region" description="Helical" evidence="7">
    <location>
        <begin position="56"/>
        <end position="76"/>
    </location>
</feature>
<comment type="pathway">
    <text evidence="2 7">Energy metabolism; oxidative phosphorylation.</text>
</comment>
<evidence type="ECO:0000313" key="8">
    <source>
        <dbReference type="EMBL" id="KAF9070316.1"/>
    </source>
</evidence>
<dbReference type="Pfam" id="PF02935">
    <property type="entry name" value="COX7C"/>
    <property type="match status" value="1"/>
</dbReference>
<sequence length="77" mass="8309">MIVTSRSALQLRAAQRALGRHIHTKTISGGMQSIVRKGHVNDASHLPFSYARKPAFLGKMAVFCTTAFAVIPFGAVL</sequence>
<comment type="caution">
    <text evidence="8">The sequence shown here is derived from an EMBL/GenBank/DDBJ whole genome shotgun (WGS) entry which is preliminary data.</text>
</comment>
<keyword evidence="6 7" id="KW-0472">Membrane</keyword>
<dbReference type="InterPro" id="IPR004202">
    <property type="entry name" value="COX7C/Cox8"/>
</dbReference>
<accession>A0A9P5PVT4</accession>
<keyword evidence="5 7" id="KW-0496">Mitochondrion</keyword>
<evidence type="ECO:0000256" key="4">
    <source>
        <dbReference type="ARBA" id="ARBA00022792"/>
    </source>
</evidence>
<keyword evidence="9" id="KW-1185">Reference proteome</keyword>